<reference evidence="3" key="1">
    <citation type="submission" date="2016-11" db="EMBL/GenBank/DDBJ databases">
        <authorList>
            <person name="Varghese N."/>
            <person name="Submissions S."/>
        </authorList>
    </citation>
    <scope>NUCLEOTIDE SEQUENCE [LARGE SCALE GENOMIC DNA]</scope>
    <source>
        <strain evidence="3">CGMCC 1.2749</strain>
    </source>
</reference>
<dbReference type="Proteomes" id="UP000184092">
    <property type="component" value="Unassembled WGS sequence"/>
</dbReference>
<accession>A0A1M7F431</accession>
<protein>
    <recommendedName>
        <fullName evidence="4">DUF2752 domain-containing protein</fullName>
    </recommendedName>
</protein>
<feature type="transmembrane region" description="Helical" evidence="1">
    <location>
        <begin position="119"/>
        <end position="139"/>
    </location>
</feature>
<gene>
    <name evidence="2" type="ORF">SAMN05216269_10218</name>
</gene>
<keyword evidence="3" id="KW-1185">Reference proteome</keyword>
<dbReference type="Pfam" id="PF10825">
    <property type="entry name" value="DUF2752"/>
    <property type="match status" value="1"/>
</dbReference>
<keyword evidence="1" id="KW-0812">Transmembrane</keyword>
<feature type="transmembrane region" description="Helical" evidence="1">
    <location>
        <begin position="79"/>
        <end position="99"/>
    </location>
</feature>
<dbReference type="OrthoDB" id="9815897at2"/>
<dbReference type="RefSeq" id="WP_073204877.1">
    <property type="nucleotide sequence ID" value="NZ_FRCL01000002.1"/>
</dbReference>
<sequence length="154" mass="17778">MILINYTINTKDKRKIYGIIGATITLMVPFFLMFFNVNNHLETDQSLCPFKMITGFPCPGCGITKSLVYFYEGHFYKSISYHILGPLVIVFCLIAIVILTTELITKKEYFNAVMYNQKLACSLGVFLIVYHVIRLAFFIKNHSLDSILKESIWR</sequence>
<feature type="transmembrane region" description="Helical" evidence="1">
    <location>
        <begin position="16"/>
        <end position="37"/>
    </location>
</feature>
<dbReference type="AlphaFoldDB" id="A0A1M7F431"/>
<dbReference type="STRING" id="178356.SAMN05216269_10218"/>
<evidence type="ECO:0000313" key="2">
    <source>
        <dbReference type="EMBL" id="SHL98459.1"/>
    </source>
</evidence>
<keyword evidence="1" id="KW-1133">Transmembrane helix</keyword>
<organism evidence="2 3">
    <name type="scientific">Flavobacterium xinjiangense</name>
    <dbReference type="NCBI Taxonomy" id="178356"/>
    <lineage>
        <taxon>Bacteria</taxon>
        <taxon>Pseudomonadati</taxon>
        <taxon>Bacteroidota</taxon>
        <taxon>Flavobacteriia</taxon>
        <taxon>Flavobacteriales</taxon>
        <taxon>Flavobacteriaceae</taxon>
        <taxon>Flavobacterium</taxon>
    </lineage>
</organism>
<keyword evidence="1" id="KW-0472">Membrane</keyword>
<evidence type="ECO:0000256" key="1">
    <source>
        <dbReference type="SAM" id="Phobius"/>
    </source>
</evidence>
<name>A0A1M7F431_9FLAO</name>
<proteinExistence type="predicted"/>
<evidence type="ECO:0008006" key="4">
    <source>
        <dbReference type="Google" id="ProtNLM"/>
    </source>
</evidence>
<dbReference type="EMBL" id="FRCL01000002">
    <property type="protein sequence ID" value="SHL98459.1"/>
    <property type="molecule type" value="Genomic_DNA"/>
</dbReference>
<evidence type="ECO:0000313" key="3">
    <source>
        <dbReference type="Proteomes" id="UP000184092"/>
    </source>
</evidence>
<dbReference type="InterPro" id="IPR021215">
    <property type="entry name" value="DUF2752"/>
</dbReference>